<evidence type="ECO:0000259" key="1">
    <source>
        <dbReference type="PROSITE" id="PS50995"/>
    </source>
</evidence>
<dbReference type="PANTHER" id="PTHR39515:SF2">
    <property type="entry name" value="HTH-TYPE TRANSCRIPTIONAL REGULATOR RV0880"/>
    <property type="match status" value="1"/>
</dbReference>
<dbReference type="AlphaFoldDB" id="A0A6L7GXR3"/>
<dbReference type="InterPro" id="IPR036388">
    <property type="entry name" value="WH-like_DNA-bd_sf"/>
</dbReference>
<reference evidence="2 3" key="1">
    <citation type="submission" date="2019-11" db="EMBL/GenBank/DDBJ databases">
        <title>Gordonia sp. nov., a novel actinobacterium isolated from mangrove soil in Hainan.</title>
        <authorList>
            <person name="Huang X."/>
            <person name="Xie Y."/>
            <person name="Chu X."/>
            <person name="Xiao K."/>
        </authorList>
    </citation>
    <scope>NUCLEOTIDE SEQUENCE [LARGE SCALE GENOMIC DNA]</scope>
    <source>
        <strain evidence="2 3">HNM0687</strain>
    </source>
</reference>
<proteinExistence type="predicted"/>
<dbReference type="InterPro" id="IPR036390">
    <property type="entry name" value="WH_DNA-bd_sf"/>
</dbReference>
<keyword evidence="3" id="KW-1185">Reference proteome</keyword>
<evidence type="ECO:0000313" key="2">
    <source>
        <dbReference type="EMBL" id="MXP23435.1"/>
    </source>
</evidence>
<dbReference type="InterPro" id="IPR052526">
    <property type="entry name" value="HTH-type_Bedaq_tolerance"/>
</dbReference>
<evidence type="ECO:0000313" key="3">
    <source>
        <dbReference type="Proteomes" id="UP000475545"/>
    </source>
</evidence>
<feature type="domain" description="HTH marR-type" evidence="1">
    <location>
        <begin position="1"/>
        <end position="135"/>
    </location>
</feature>
<dbReference type="GO" id="GO:0003700">
    <property type="term" value="F:DNA-binding transcription factor activity"/>
    <property type="evidence" value="ECO:0007669"/>
    <property type="project" value="InterPro"/>
</dbReference>
<gene>
    <name evidence="2" type="ORF">GIY30_19020</name>
</gene>
<dbReference type="SUPFAM" id="SSF46785">
    <property type="entry name" value="Winged helix' DNA-binding domain"/>
    <property type="match status" value="1"/>
</dbReference>
<dbReference type="PROSITE" id="PS50995">
    <property type="entry name" value="HTH_MARR_2"/>
    <property type="match status" value="1"/>
</dbReference>
<dbReference type="RefSeq" id="WP_160903593.1">
    <property type="nucleotide sequence ID" value="NZ_CP102850.1"/>
</dbReference>
<dbReference type="Proteomes" id="UP000475545">
    <property type="component" value="Unassembled WGS sequence"/>
</dbReference>
<dbReference type="InterPro" id="IPR000835">
    <property type="entry name" value="HTH_MarR-typ"/>
</dbReference>
<dbReference type="Pfam" id="PF01047">
    <property type="entry name" value="MarR"/>
    <property type="match status" value="1"/>
</dbReference>
<dbReference type="Gene3D" id="1.10.287.100">
    <property type="match status" value="1"/>
</dbReference>
<dbReference type="SMART" id="SM00347">
    <property type="entry name" value="HTH_MARR"/>
    <property type="match status" value="1"/>
</dbReference>
<comment type="caution">
    <text evidence="2">The sequence shown here is derived from an EMBL/GenBank/DDBJ whole genome shotgun (WGS) entry which is preliminary data.</text>
</comment>
<dbReference type="PANTHER" id="PTHR39515">
    <property type="entry name" value="CONSERVED PROTEIN"/>
    <property type="match status" value="1"/>
</dbReference>
<sequence length="151" mass="16162">MDSRVDQLREDIVRFNRTIRTKSAGGHLLTATQLQALGQIDRDGPMSARALADAEAVTPQTVARTVAALEQQGMVTRSSDPSDGRASLIAITDHGHATLQSDRGNRSEWLAAAIETHCTDVERDLLFLAGALLRRLGEDSRATQGSAGVDA</sequence>
<dbReference type="Gene3D" id="1.10.10.10">
    <property type="entry name" value="Winged helix-like DNA-binding domain superfamily/Winged helix DNA-binding domain"/>
    <property type="match status" value="1"/>
</dbReference>
<accession>A0A6L7GXR3</accession>
<dbReference type="EMBL" id="WMBR01000005">
    <property type="protein sequence ID" value="MXP23435.1"/>
    <property type="molecule type" value="Genomic_DNA"/>
</dbReference>
<organism evidence="2 3">
    <name type="scientific">Gordonia mangrovi</name>
    <dbReference type="NCBI Taxonomy" id="2665643"/>
    <lineage>
        <taxon>Bacteria</taxon>
        <taxon>Bacillati</taxon>
        <taxon>Actinomycetota</taxon>
        <taxon>Actinomycetes</taxon>
        <taxon>Mycobacteriales</taxon>
        <taxon>Gordoniaceae</taxon>
        <taxon>Gordonia</taxon>
    </lineage>
</organism>
<protein>
    <submittedName>
        <fullName evidence="2">MarR family transcriptional regulator</fullName>
    </submittedName>
</protein>
<name>A0A6L7GXR3_9ACTN</name>